<dbReference type="SUPFAM" id="SSF109604">
    <property type="entry name" value="HD-domain/PDEase-like"/>
    <property type="match status" value="1"/>
</dbReference>
<dbReference type="PANTHER" id="PTHR11373:SF4">
    <property type="entry name" value="DEOXYNUCLEOSIDE TRIPHOSPHATE TRIPHOSPHOHYDROLASE SAMHD1"/>
    <property type="match status" value="1"/>
</dbReference>
<dbReference type="InterPro" id="IPR006674">
    <property type="entry name" value="HD_domain"/>
</dbReference>
<feature type="domain" description="HD/PDEase" evidence="1">
    <location>
        <begin position="46"/>
        <end position="216"/>
    </location>
</feature>
<dbReference type="EMBL" id="MN739519">
    <property type="protein sequence ID" value="QHT10221.1"/>
    <property type="molecule type" value="Genomic_DNA"/>
</dbReference>
<proteinExistence type="predicted"/>
<dbReference type="InterPro" id="IPR003607">
    <property type="entry name" value="HD/PDEase_dom"/>
</dbReference>
<protein>
    <recommendedName>
        <fullName evidence="1">HD/PDEase domain-containing protein</fullName>
    </recommendedName>
</protein>
<dbReference type="SMART" id="SM00471">
    <property type="entry name" value="HDc"/>
    <property type="match status" value="1"/>
</dbReference>
<accession>A0A6C0D0Y0</accession>
<sequence>MKVIHCSIWGDIEVDDLAHSLLDTWTFQRLHYIRQTGFGYKVFPTAQVSRFSHSLGCYYITRRLLQEIQRRQPDEIDKIPARVLQLIPIAGLCHDVGHAAYSHWFDRLAHTLLEKEEDINQHHLPNTLWHHHEERGMDILKHTLSELRSSERRTISIYPLSNISTMLWQEGDENILQKLLLGPHEHWYEHLVTNPKSSLDTDKLDYIIRDVHQFGLEKNMGSLDVSRLFTHCKVMNNEICYSERIRDDIEHIFYLRSRLYRHIYQHPTIRRFEDEMMKKALSNPSVCENILNILLQKDISEFLRLTDEVMMGLIFTPSERQLFECRQWTVPKPVSFEGQDRHKLQSELAKKNIQYYSRKEVTPRV</sequence>
<name>A0A6C0D0Y0_9ZZZZ</name>
<dbReference type="Gene3D" id="1.10.3210.10">
    <property type="entry name" value="Hypothetical protein af1432"/>
    <property type="match status" value="1"/>
</dbReference>
<dbReference type="InterPro" id="IPR050135">
    <property type="entry name" value="dGTPase-like"/>
</dbReference>
<dbReference type="CDD" id="cd00077">
    <property type="entry name" value="HDc"/>
    <property type="match status" value="1"/>
</dbReference>
<evidence type="ECO:0000259" key="1">
    <source>
        <dbReference type="SMART" id="SM00471"/>
    </source>
</evidence>
<dbReference type="GO" id="GO:0008832">
    <property type="term" value="F:dGTPase activity"/>
    <property type="evidence" value="ECO:0007669"/>
    <property type="project" value="TreeGrafter"/>
</dbReference>
<dbReference type="GO" id="GO:0006203">
    <property type="term" value="P:dGTP catabolic process"/>
    <property type="evidence" value="ECO:0007669"/>
    <property type="project" value="TreeGrafter"/>
</dbReference>
<dbReference type="PANTHER" id="PTHR11373">
    <property type="entry name" value="DEOXYNUCLEOSIDE TRIPHOSPHATE TRIPHOSPHOHYDROLASE"/>
    <property type="match status" value="1"/>
</dbReference>
<dbReference type="Pfam" id="PF01966">
    <property type="entry name" value="HD"/>
    <property type="match status" value="1"/>
</dbReference>
<dbReference type="AlphaFoldDB" id="A0A6C0D0Y0"/>
<organism evidence="2">
    <name type="scientific">viral metagenome</name>
    <dbReference type="NCBI Taxonomy" id="1070528"/>
    <lineage>
        <taxon>unclassified sequences</taxon>
        <taxon>metagenomes</taxon>
        <taxon>organismal metagenomes</taxon>
    </lineage>
</organism>
<evidence type="ECO:0000313" key="2">
    <source>
        <dbReference type="EMBL" id="QHT10221.1"/>
    </source>
</evidence>
<reference evidence="2" key="1">
    <citation type="journal article" date="2020" name="Nature">
        <title>Giant virus diversity and host interactions through global metagenomics.</title>
        <authorList>
            <person name="Schulz F."/>
            <person name="Roux S."/>
            <person name="Paez-Espino D."/>
            <person name="Jungbluth S."/>
            <person name="Walsh D.A."/>
            <person name="Denef V.J."/>
            <person name="McMahon K.D."/>
            <person name="Konstantinidis K.T."/>
            <person name="Eloe-Fadrosh E.A."/>
            <person name="Kyrpides N.C."/>
            <person name="Woyke T."/>
        </authorList>
    </citation>
    <scope>NUCLEOTIDE SEQUENCE</scope>
    <source>
        <strain evidence="2">GVMAG-M-3300023174-104</strain>
    </source>
</reference>